<keyword evidence="1" id="KW-0812">Transmembrane</keyword>
<evidence type="ECO:0000256" key="1">
    <source>
        <dbReference type="SAM" id="Phobius"/>
    </source>
</evidence>
<accession>A0A8D9EYH4</accession>
<keyword evidence="1" id="KW-0472">Membrane</keyword>
<proteinExistence type="predicted"/>
<reference evidence="2" key="1">
    <citation type="submission" date="2021-05" db="EMBL/GenBank/DDBJ databases">
        <authorList>
            <person name="Alioto T."/>
            <person name="Alioto T."/>
            <person name="Gomez Garrido J."/>
        </authorList>
    </citation>
    <scope>NUCLEOTIDE SEQUENCE</scope>
</reference>
<dbReference type="EMBL" id="HBUF01581518">
    <property type="protein sequence ID" value="CAG6770352.1"/>
    <property type="molecule type" value="Transcribed_RNA"/>
</dbReference>
<feature type="transmembrane region" description="Helical" evidence="1">
    <location>
        <begin position="22"/>
        <end position="41"/>
    </location>
</feature>
<feature type="transmembrane region" description="Helical" evidence="1">
    <location>
        <begin position="83"/>
        <end position="100"/>
    </location>
</feature>
<keyword evidence="1" id="KW-1133">Transmembrane helix</keyword>
<dbReference type="AlphaFoldDB" id="A0A8D9EYH4"/>
<sequence>MRIPQIPNCGPKITPENFHWNYWPQFGIFFHYGIYLWIGFLRDIIHMQRIPKLITNDDISLCLFCCFFFFFFLKEKNCPRNCLLALLVFCIVNLLGAIPIERKIFDC</sequence>
<organism evidence="2">
    <name type="scientific">Cacopsylla melanoneura</name>
    <dbReference type="NCBI Taxonomy" id="428564"/>
    <lineage>
        <taxon>Eukaryota</taxon>
        <taxon>Metazoa</taxon>
        <taxon>Ecdysozoa</taxon>
        <taxon>Arthropoda</taxon>
        <taxon>Hexapoda</taxon>
        <taxon>Insecta</taxon>
        <taxon>Pterygota</taxon>
        <taxon>Neoptera</taxon>
        <taxon>Paraneoptera</taxon>
        <taxon>Hemiptera</taxon>
        <taxon>Sternorrhyncha</taxon>
        <taxon>Psylloidea</taxon>
        <taxon>Psyllidae</taxon>
        <taxon>Psyllinae</taxon>
        <taxon>Cacopsylla</taxon>
    </lineage>
</organism>
<feature type="transmembrane region" description="Helical" evidence="1">
    <location>
        <begin position="53"/>
        <end position="71"/>
    </location>
</feature>
<name>A0A8D9EYH4_9HEMI</name>
<evidence type="ECO:0000313" key="2">
    <source>
        <dbReference type="EMBL" id="CAG6770352.1"/>
    </source>
</evidence>
<protein>
    <submittedName>
        <fullName evidence="2">Uncharacterized protein</fullName>
    </submittedName>
</protein>